<dbReference type="SUPFAM" id="SSF51283">
    <property type="entry name" value="dUTPase-like"/>
    <property type="match status" value="1"/>
</dbReference>
<evidence type="ECO:0000313" key="2">
    <source>
        <dbReference type="EMBL" id="QHT13192.1"/>
    </source>
</evidence>
<dbReference type="InterPro" id="IPR036157">
    <property type="entry name" value="dUTPase-like_sf"/>
</dbReference>
<sequence length="165" mass="18434">MSNTKDYLKIYIKSNDTELINRYQNAIKTHNAQSESIYANAGFDLFCPEELISEEPIIKIDTHIICAMFNSDGMPLSYYLYPRSSVSKTNLRLANSVGIIDSGYRGNIIGMFDVIRNERVISEKYSRLLQICSPTLKPLHVEIANNINSLGVTERGSNGFGSSGV</sequence>
<protein>
    <recommendedName>
        <fullName evidence="1">dUTPase-like domain-containing protein</fullName>
    </recommendedName>
</protein>
<accession>A0A6C0DA00</accession>
<dbReference type="AlphaFoldDB" id="A0A6C0DA00"/>
<dbReference type="Pfam" id="PF00692">
    <property type="entry name" value="dUTPase"/>
    <property type="match status" value="1"/>
</dbReference>
<organism evidence="2">
    <name type="scientific">viral metagenome</name>
    <dbReference type="NCBI Taxonomy" id="1070528"/>
    <lineage>
        <taxon>unclassified sequences</taxon>
        <taxon>metagenomes</taxon>
        <taxon>organismal metagenomes</taxon>
    </lineage>
</organism>
<dbReference type="InterPro" id="IPR029054">
    <property type="entry name" value="dUTPase-like"/>
</dbReference>
<evidence type="ECO:0000259" key="1">
    <source>
        <dbReference type="Pfam" id="PF00692"/>
    </source>
</evidence>
<dbReference type="Gene3D" id="2.70.40.10">
    <property type="match status" value="1"/>
</dbReference>
<name>A0A6C0DA00_9ZZZZ</name>
<dbReference type="EMBL" id="MN739564">
    <property type="protein sequence ID" value="QHT13192.1"/>
    <property type="molecule type" value="Genomic_DNA"/>
</dbReference>
<proteinExistence type="predicted"/>
<reference evidence="2" key="1">
    <citation type="journal article" date="2020" name="Nature">
        <title>Giant virus diversity and host interactions through global metagenomics.</title>
        <authorList>
            <person name="Schulz F."/>
            <person name="Roux S."/>
            <person name="Paez-Espino D."/>
            <person name="Jungbluth S."/>
            <person name="Walsh D.A."/>
            <person name="Denef V.J."/>
            <person name="McMahon K.D."/>
            <person name="Konstantinidis K.T."/>
            <person name="Eloe-Fadrosh E.A."/>
            <person name="Kyrpides N.C."/>
            <person name="Woyke T."/>
        </authorList>
    </citation>
    <scope>NUCLEOTIDE SEQUENCE</scope>
    <source>
        <strain evidence="2">GVMAG-M-3300023174-131</strain>
    </source>
</reference>
<feature type="domain" description="dUTPase-like" evidence="1">
    <location>
        <begin position="39"/>
        <end position="164"/>
    </location>
</feature>